<keyword evidence="3" id="KW-1003">Cell membrane</keyword>
<keyword evidence="5 7" id="KW-1133">Transmembrane helix</keyword>
<accession>A0A7X1FVB1</accession>
<keyword evidence="4 7" id="KW-0812">Transmembrane</keyword>
<dbReference type="PANTHER" id="PTHR33884:SF3">
    <property type="entry name" value="UPF0410 PROTEIN YMGE"/>
    <property type="match status" value="1"/>
</dbReference>
<protein>
    <submittedName>
        <fullName evidence="8">GlsB/YeaQ/YmgE family stress response membrane protein</fullName>
    </submittedName>
</protein>
<comment type="subcellular location">
    <subcellularLocation>
        <location evidence="1">Cell membrane</location>
        <topology evidence="1">Multi-pass membrane protein</topology>
    </subcellularLocation>
</comment>
<evidence type="ECO:0000256" key="2">
    <source>
        <dbReference type="ARBA" id="ARBA00011006"/>
    </source>
</evidence>
<evidence type="ECO:0000313" key="8">
    <source>
        <dbReference type="EMBL" id="MBC2667067.1"/>
    </source>
</evidence>
<name>A0A7X1FVB1_9SPHN</name>
<proteinExistence type="inferred from homology"/>
<feature type="transmembrane region" description="Helical" evidence="7">
    <location>
        <begin position="28"/>
        <end position="51"/>
    </location>
</feature>
<evidence type="ECO:0000256" key="1">
    <source>
        <dbReference type="ARBA" id="ARBA00004651"/>
    </source>
</evidence>
<dbReference type="Proteomes" id="UP000566813">
    <property type="component" value="Unassembled WGS sequence"/>
</dbReference>
<keyword evidence="9" id="KW-1185">Reference proteome</keyword>
<evidence type="ECO:0000256" key="5">
    <source>
        <dbReference type="ARBA" id="ARBA00022989"/>
    </source>
</evidence>
<evidence type="ECO:0000256" key="7">
    <source>
        <dbReference type="SAM" id="Phobius"/>
    </source>
</evidence>
<feature type="transmembrane region" description="Helical" evidence="7">
    <location>
        <begin position="63"/>
        <end position="82"/>
    </location>
</feature>
<dbReference type="GO" id="GO:0005886">
    <property type="term" value="C:plasma membrane"/>
    <property type="evidence" value="ECO:0007669"/>
    <property type="project" value="UniProtKB-SubCell"/>
</dbReference>
<comment type="similarity">
    <text evidence="2">Belongs to the UPF0410 family.</text>
</comment>
<evidence type="ECO:0000256" key="3">
    <source>
        <dbReference type="ARBA" id="ARBA00022475"/>
    </source>
</evidence>
<dbReference type="PANTHER" id="PTHR33884">
    <property type="entry name" value="UPF0410 PROTEIN YMGE"/>
    <property type="match status" value="1"/>
</dbReference>
<dbReference type="InterPro" id="IPR007341">
    <property type="entry name" value="Transgly_assoc"/>
</dbReference>
<keyword evidence="6 7" id="KW-0472">Membrane</keyword>
<comment type="caution">
    <text evidence="8">The sequence shown here is derived from an EMBL/GenBank/DDBJ whole genome shotgun (WGS) entry which is preliminary data.</text>
</comment>
<evidence type="ECO:0000256" key="4">
    <source>
        <dbReference type="ARBA" id="ARBA00022692"/>
    </source>
</evidence>
<organism evidence="8 9">
    <name type="scientific">Novosphingobium flavum</name>
    <dbReference type="NCBI Taxonomy" id="1778672"/>
    <lineage>
        <taxon>Bacteria</taxon>
        <taxon>Pseudomonadati</taxon>
        <taxon>Pseudomonadota</taxon>
        <taxon>Alphaproteobacteria</taxon>
        <taxon>Sphingomonadales</taxon>
        <taxon>Sphingomonadaceae</taxon>
        <taxon>Novosphingobium</taxon>
    </lineage>
</organism>
<sequence>MLNLLGAIFSGLIVGVLARYFYPGVVAMGMLMTILLGIGGSVLASVIAGAMSGEDYRSGVHRAGCLASILGAMALIFIGRHLF</sequence>
<gene>
    <name evidence="8" type="ORF">H7F51_16230</name>
</gene>
<dbReference type="AlphaFoldDB" id="A0A7X1FVB1"/>
<dbReference type="RefSeq" id="WP_185665364.1">
    <property type="nucleotide sequence ID" value="NZ_JACLAW010000014.1"/>
</dbReference>
<evidence type="ECO:0000313" key="9">
    <source>
        <dbReference type="Proteomes" id="UP000566813"/>
    </source>
</evidence>
<dbReference type="EMBL" id="JACLAW010000014">
    <property type="protein sequence ID" value="MBC2667067.1"/>
    <property type="molecule type" value="Genomic_DNA"/>
</dbReference>
<evidence type="ECO:0000256" key="6">
    <source>
        <dbReference type="ARBA" id="ARBA00023136"/>
    </source>
</evidence>
<reference evidence="8 9" key="1">
    <citation type="submission" date="2020-08" db="EMBL/GenBank/DDBJ databases">
        <title>The genome sequence of type strain Novosphingobium flavum NBRC 111647.</title>
        <authorList>
            <person name="Liu Y."/>
        </authorList>
    </citation>
    <scope>NUCLEOTIDE SEQUENCE [LARGE SCALE GENOMIC DNA]</scope>
    <source>
        <strain evidence="8 9">NBRC 111647</strain>
    </source>
</reference>